<reference evidence="15" key="2">
    <citation type="submission" date="2025-08" db="UniProtKB">
        <authorList>
            <consortium name="Ensembl"/>
        </authorList>
    </citation>
    <scope>IDENTIFICATION</scope>
</reference>
<dbReference type="InterPro" id="IPR013087">
    <property type="entry name" value="Znf_C2H2_type"/>
</dbReference>
<keyword evidence="11" id="KW-0539">Nucleus</keyword>
<dbReference type="GO" id="GO:0008270">
    <property type="term" value="F:zinc ion binding"/>
    <property type="evidence" value="ECO:0007669"/>
    <property type="project" value="UniProtKB-KW"/>
</dbReference>
<feature type="region of interest" description="Disordered" evidence="13">
    <location>
        <begin position="201"/>
        <end position="311"/>
    </location>
</feature>
<dbReference type="InterPro" id="IPR036236">
    <property type="entry name" value="Znf_C2H2_sf"/>
</dbReference>
<comment type="similarity">
    <text evidence="3">Belongs to the krueppel C2H2-type zinc-finger protein family.</text>
</comment>
<feature type="domain" description="C2H2-type" evidence="14">
    <location>
        <begin position="375"/>
        <end position="402"/>
    </location>
</feature>
<dbReference type="AlphaFoldDB" id="A0A667WLI8"/>
<feature type="compositionally biased region" description="Acidic residues" evidence="13">
    <location>
        <begin position="271"/>
        <end position="281"/>
    </location>
</feature>
<dbReference type="GeneTree" id="ENSGT01150000286959"/>
<dbReference type="FunFam" id="3.30.160.60:FF:000966">
    <property type="entry name" value="ZFP90 zinc finger protein"/>
    <property type="match status" value="1"/>
</dbReference>
<keyword evidence="10" id="KW-0804">Transcription</keyword>
<evidence type="ECO:0000259" key="14">
    <source>
        <dbReference type="PROSITE" id="PS50157"/>
    </source>
</evidence>
<evidence type="ECO:0000313" key="15">
    <source>
        <dbReference type="Ensembl" id="ENSMMDP00005002488.1"/>
    </source>
</evidence>
<evidence type="ECO:0000256" key="2">
    <source>
        <dbReference type="ARBA" id="ARBA00004123"/>
    </source>
</evidence>
<evidence type="ECO:0000256" key="8">
    <source>
        <dbReference type="ARBA" id="ARBA00023015"/>
    </source>
</evidence>
<sequence length="491" mass="56060">MSTQKECVTCRQRIGVAAKTCQHCRAKQPYKTKLEAAKKKFNNEWKDTQTKNHSINKVYDSTNLLLHKWNLLERHPVLLLGKRIGQRFVAECLCPHEMNTAQEKNALLAIQRIYESLLNGDYQYGHQRSTCHQSTCQVMPQQLLVCKEEVPPEQQEYSSSLDQEEPEPPHIKEEQEELWTNQEAEQLQDLTKFPFTAVTVKSEDDEEEAQCSQFHQSQTEESREAEPPASSSTEQMKTEADGEEAARNSDPAADFQPISEGQLLSSHSSEGETDYSDDWEETREPRSGLNKLLLSDDRSDDAEKPSSFPLHMNAGEKPWSCSFCGKGFKKKGHLQTHMRIHTGEKPYVCSICGKSFAYKHTFITHKRVHTGEKPFSCSVCGKSFAQKEYRKTHMRIHTEEKPFSCSICGKCFAYKHTFIKHMRIHTGEKPFSCSLCGKSFARKDILVIHMRVHTGEKPFNCSVCGKGFTRKSYFNEHMTAHAGENTLSCSV</sequence>
<protein>
    <recommendedName>
        <fullName evidence="14">C2H2-type domain-containing protein</fullName>
    </recommendedName>
</protein>
<dbReference type="PANTHER" id="PTHR24409">
    <property type="entry name" value="ZINC FINGER PROTEIN 142"/>
    <property type="match status" value="1"/>
</dbReference>
<keyword evidence="4" id="KW-0479">Metal-binding</keyword>
<keyword evidence="8" id="KW-0805">Transcription regulation</keyword>
<dbReference type="GO" id="GO:0000977">
    <property type="term" value="F:RNA polymerase II transcription regulatory region sequence-specific DNA binding"/>
    <property type="evidence" value="ECO:0007669"/>
    <property type="project" value="TreeGrafter"/>
</dbReference>
<dbReference type="FunFam" id="3.30.160.60:FF:002196">
    <property type="entry name" value="zinc finger protein 850-like isoform X3"/>
    <property type="match status" value="1"/>
</dbReference>
<reference evidence="15" key="1">
    <citation type="submission" date="2019-06" db="EMBL/GenBank/DDBJ databases">
        <authorList>
            <consortium name="Wellcome Sanger Institute Data Sharing"/>
        </authorList>
    </citation>
    <scope>NUCLEOTIDE SEQUENCE [LARGE SCALE GENOMIC DNA]</scope>
</reference>
<evidence type="ECO:0000256" key="4">
    <source>
        <dbReference type="ARBA" id="ARBA00022723"/>
    </source>
</evidence>
<dbReference type="FunFam" id="3.30.160.60:FF:001480">
    <property type="entry name" value="Si:cabz01071911.3"/>
    <property type="match status" value="1"/>
</dbReference>
<keyword evidence="9" id="KW-0238">DNA-binding</keyword>
<keyword evidence="6 12" id="KW-0863">Zinc-finger</keyword>
<keyword evidence="5" id="KW-0677">Repeat</keyword>
<dbReference type="Proteomes" id="UP000472263">
    <property type="component" value="Chromosome 12"/>
</dbReference>
<feature type="domain" description="C2H2-type" evidence="14">
    <location>
        <begin position="459"/>
        <end position="486"/>
    </location>
</feature>
<evidence type="ECO:0000256" key="10">
    <source>
        <dbReference type="ARBA" id="ARBA00023163"/>
    </source>
</evidence>
<dbReference type="FunFam" id="3.30.160.60:FF:001498">
    <property type="entry name" value="Zinc finger protein 404"/>
    <property type="match status" value="1"/>
</dbReference>
<dbReference type="PANTHER" id="PTHR24409:SF331">
    <property type="entry name" value="ZINC FINGER PROTEIN 322A"/>
    <property type="match status" value="1"/>
</dbReference>
<evidence type="ECO:0000256" key="1">
    <source>
        <dbReference type="ARBA" id="ARBA00003767"/>
    </source>
</evidence>
<dbReference type="Ensembl" id="ENSMMDT00005002528.1">
    <property type="protein sequence ID" value="ENSMMDP00005002488.1"/>
    <property type="gene ID" value="ENSMMDG00005001378.1"/>
</dbReference>
<dbReference type="GO" id="GO:0000981">
    <property type="term" value="F:DNA-binding transcription factor activity, RNA polymerase II-specific"/>
    <property type="evidence" value="ECO:0007669"/>
    <property type="project" value="TreeGrafter"/>
</dbReference>
<evidence type="ECO:0000256" key="13">
    <source>
        <dbReference type="SAM" id="MobiDB-lite"/>
    </source>
</evidence>
<dbReference type="GO" id="GO:0005634">
    <property type="term" value="C:nucleus"/>
    <property type="evidence" value="ECO:0007669"/>
    <property type="project" value="UniProtKB-SubCell"/>
</dbReference>
<evidence type="ECO:0000256" key="7">
    <source>
        <dbReference type="ARBA" id="ARBA00022833"/>
    </source>
</evidence>
<dbReference type="PROSITE" id="PS00028">
    <property type="entry name" value="ZINC_FINGER_C2H2_1"/>
    <property type="match status" value="6"/>
</dbReference>
<comment type="subcellular location">
    <subcellularLocation>
        <location evidence="2">Nucleus</location>
    </subcellularLocation>
</comment>
<name>A0A667WLI8_9TELE</name>
<feature type="compositionally biased region" description="Basic and acidic residues" evidence="13">
    <location>
        <begin position="294"/>
        <end position="304"/>
    </location>
</feature>
<dbReference type="FunFam" id="3.30.160.60:FF:002005">
    <property type="entry name" value="Zinc finger protein 200"/>
    <property type="match status" value="1"/>
</dbReference>
<evidence type="ECO:0000256" key="6">
    <source>
        <dbReference type="ARBA" id="ARBA00022771"/>
    </source>
</evidence>
<feature type="region of interest" description="Disordered" evidence="13">
    <location>
        <begin position="149"/>
        <end position="173"/>
    </location>
</feature>
<dbReference type="PROSITE" id="PS50157">
    <property type="entry name" value="ZINC_FINGER_C2H2_2"/>
    <property type="match status" value="6"/>
</dbReference>
<organism evidence="15 16">
    <name type="scientific">Myripristis murdjan</name>
    <name type="common">pinecone soldierfish</name>
    <dbReference type="NCBI Taxonomy" id="586833"/>
    <lineage>
        <taxon>Eukaryota</taxon>
        <taxon>Metazoa</taxon>
        <taxon>Chordata</taxon>
        <taxon>Craniata</taxon>
        <taxon>Vertebrata</taxon>
        <taxon>Euteleostomi</taxon>
        <taxon>Actinopterygii</taxon>
        <taxon>Neopterygii</taxon>
        <taxon>Teleostei</taxon>
        <taxon>Neoteleostei</taxon>
        <taxon>Acanthomorphata</taxon>
        <taxon>Holocentriformes</taxon>
        <taxon>Holocentridae</taxon>
        <taxon>Myripristis</taxon>
    </lineage>
</organism>
<feature type="domain" description="C2H2-type" evidence="14">
    <location>
        <begin position="403"/>
        <end position="430"/>
    </location>
</feature>
<dbReference type="GO" id="GO:0045596">
    <property type="term" value="P:negative regulation of cell differentiation"/>
    <property type="evidence" value="ECO:0007669"/>
    <property type="project" value="UniProtKB-ARBA"/>
</dbReference>
<feature type="domain" description="C2H2-type" evidence="14">
    <location>
        <begin position="319"/>
        <end position="346"/>
    </location>
</feature>
<comment type="function">
    <text evidence="1">May be involved in transcriptional regulation.</text>
</comment>
<evidence type="ECO:0000256" key="3">
    <source>
        <dbReference type="ARBA" id="ARBA00006991"/>
    </source>
</evidence>
<keyword evidence="16" id="KW-1185">Reference proteome</keyword>
<evidence type="ECO:0000256" key="5">
    <source>
        <dbReference type="ARBA" id="ARBA00022737"/>
    </source>
</evidence>
<dbReference type="FunFam" id="3.30.160.60:FF:000912">
    <property type="entry name" value="Zinc finger protein 660"/>
    <property type="match status" value="1"/>
</dbReference>
<proteinExistence type="inferred from homology"/>
<feature type="domain" description="C2H2-type" evidence="14">
    <location>
        <begin position="347"/>
        <end position="374"/>
    </location>
</feature>
<feature type="compositionally biased region" description="Basic and acidic residues" evidence="13">
    <location>
        <begin position="236"/>
        <end position="247"/>
    </location>
</feature>
<dbReference type="Pfam" id="PF00096">
    <property type="entry name" value="zf-C2H2"/>
    <property type="match status" value="4"/>
</dbReference>
<reference evidence="15" key="3">
    <citation type="submission" date="2025-09" db="UniProtKB">
        <authorList>
            <consortium name="Ensembl"/>
        </authorList>
    </citation>
    <scope>IDENTIFICATION</scope>
</reference>
<evidence type="ECO:0000256" key="12">
    <source>
        <dbReference type="PROSITE-ProRule" id="PRU00042"/>
    </source>
</evidence>
<accession>A0A667WLI8</accession>
<dbReference type="SMART" id="SM00355">
    <property type="entry name" value="ZnF_C2H2"/>
    <property type="match status" value="6"/>
</dbReference>
<gene>
    <name evidence="15" type="primary">LOC115369188</name>
</gene>
<dbReference type="InParanoid" id="A0A667WLI8"/>
<evidence type="ECO:0000256" key="11">
    <source>
        <dbReference type="ARBA" id="ARBA00023242"/>
    </source>
</evidence>
<dbReference type="Pfam" id="PF13465">
    <property type="entry name" value="zf-H2C2_2"/>
    <property type="match status" value="1"/>
</dbReference>
<dbReference type="Gene3D" id="3.30.160.60">
    <property type="entry name" value="Classic Zinc Finger"/>
    <property type="match status" value="6"/>
</dbReference>
<keyword evidence="7" id="KW-0862">Zinc</keyword>
<feature type="domain" description="C2H2-type" evidence="14">
    <location>
        <begin position="431"/>
        <end position="458"/>
    </location>
</feature>
<dbReference type="SUPFAM" id="SSF57667">
    <property type="entry name" value="beta-beta-alpha zinc fingers"/>
    <property type="match status" value="4"/>
</dbReference>
<evidence type="ECO:0000313" key="16">
    <source>
        <dbReference type="Proteomes" id="UP000472263"/>
    </source>
</evidence>
<evidence type="ECO:0000256" key="9">
    <source>
        <dbReference type="ARBA" id="ARBA00023125"/>
    </source>
</evidence>